<dbReference type="AlphaFoldDB" id="A0A6N2C8Z3"/>
<evidence type="ECO:0008006" key="3">
    <source>
        <dbReference type="Google" id="ProtNLM"/>
    </source>
</evidence>
<comment type="caution">
    <text evidence="2">The sequence shown here is derived from an EMBL/GenBank/DDBJ whole genome shotgun (WGS) entry which is preliminary data.</text>
</comment>
<evidence type="ECO:0000256" key="1">
    <source>
        <dbReference type="SAM" id="MobiDB-lite"/>
    </source>
</evidence>
<reference evidence="2" key="1">
    <citation type="submission" date="2019-05" db="EMBL/GenBank/DDBJ databases">
        <title>The de novo reference genome and transcriptome assemblies of the wild tomato species Solanum chilense.</title>
        <authorList>
            <person name="Stam R."/>
            <person name="Nosenko T."/>
            <person name="Hoerger A.C."/>
            <person name="Stephan W."/>
            <person name="Seidel M.A."/>
            <person name="Kuhn J.M.M."/>
            <person name="Haberer G."/>
            <person name="Tellier A."/>
        </authorList>
    </citation>
    <scope>NUCLEOTIDE SEQUENCE</scope>
    <source>
        <tissue evidence="2">Mature leaves</tissue>
    </source>
</reference>
<evidence type="ECO:0000313" key="2">
    <source>
        <dbReference type="EMBL" id="TMX03159.1"/>
    </source>
</evidence>
<dbReference type="EMBL" id="RXGB01000485">
    <property type="protein sequence ID" value="TMX03159.1"/>
    <property type="molecule type" value="Genomic_DNA"/>
</dbReference>
<accession>A0A6N2C8Z3</accession>
<feature type="compositionally biased region" description="Basic and acidic residues" evidence="1">
    <location>
        <begin position="46"/>
        <end position="59"/>
    </location>
</feature>
<sequence>MNKFVIGVSRLVVKECRTTMLLNDMDISRLMVYALQIEESKIREIRQEGKRPRSYDFSHQKPKKRFFHPDSSMGNKDGAPNQHSQGGGHTFERTRCASCRKQHMGRCLAGTDGCFSCGKKGQR</sequence>
<feature type="region of interest" description="Disordered" evidence="1">
    <location>
        <begin position="46"/>
        <end position="91"/>
    </location>
</feature>
<name>A0A6N2C8Z3_SOLCI</name>
<proteinExistence type="predicted"/>
<protein>
    <recommendedName>
        <fullName evidence="3">Gag-pol polyprotein</fullName>
    </recommendedName>
</protein>
<gene>
    <name evidence="2" type="ORF">EJD97_017995</name>
</gene>
<organism evidence="2">
    <name type="scientific">Solanum chilense</name>
    <name type="common">Tomato</name>
    <name type="synonym">Lycopersicon chilense</name>
    <dbReference type="NCBI Taxonomy" id="4083"/>
    <lineage>
        <taxon>Eukaryota</taxon>
        <taxon>Viridiplantae</taxon>
        <taxon>Streptophyta</taxon>
        <taxon>Embryophyta</taxon>
        <taxon>Tracheophyta</taxon>
        <taxon>Spermatophyta</taxon>
        <taxon>Magnoliopsida</taxon>
        <taxon>eudicotyledons</taxon>
        <taxon>Gunneridae</taxon>
        <taxon>Pentapetalae</taxon>
        <taxon>asterids</taxon>
        <taxon>lamiids</taxon>
        <taxon>Solanales</taxon>
        <taxon>Solanaceae</taxon>
        <taxon>Solanoideae</taxon>
        <taxon>Solaneae</taxon>
        <taxon>Solanum</taxon>
        <taxon>Solanum subgen. Lycopersicon</taxon>
    </lineage>
</organism>